<comment type="caution">
    <text evidence="1">The sequence shown here is derived from an EMBL/GenBank/DDBJ whole genome shotgun (WGS) entry which is preliminary data.</text>
</comment>
<accession>A0A9D4R382</accession>
<organism evidence="1 2">
    <name type="scientific">Dreissena polymorpha</name>
    <name type="common">Zebra mussel</name>
    <name type="synonym">Mytilus polymorpha</name>
    <dbReference type="NCBI Taxonomy" id="45954"/>
    <lineage>
        <taxon>Eukaryota</taxon>
        <taxon>Metazoa</taxon>
        <taxon>Spiralia</taxon>
        <taxon>Lophotrochozoa</taxon>
        <taxon>Mollusca</taxon>
        <taxon>Bivalvia</taxon>
        <taxon>Autobranchia</taxon>
        <taxon>Heteroconchia</taxon>
        <taxon>Euheterodonta</taxon>
        <taxon>Imparidentia</taxon>
        <taxon>Neoheterodontei</taxon>
        <taxon>Myida</taxon>
        <taxon>Dreissenoidea</taxon>
        <taxon>Dreissenidae</taxon>
        <taxon>Dreissena</taxon>
    </lineage>
</organism>
<name>A0A9D4R382_DREPO</name>
<dbReference type="Proteomes" id="UP000828390">
    <property type="component" value="Unassembled WGS sequence"/>
</dbReference>
<proteinExistence type="predicted"/>
<sequence>MIRQANKFSLDVNNSVYKKFDTEREESAERIKGDDISKQKGLNDPKTNVLTKFHEEVLTRIKTIFELIQDIITTNVLTTKFHEDWTINVTFRVKNAPSPCGHVFHPAGTIFKLVHWDKTINVASRVLTRKNVPTLGGHFHADRTISVAPRVLTRQMLTPHEAQCTKDKRR</sequence>
<dbReference type="AlphaFoldDB" id="A0A9D4R382"/>
<keyword evidence="2" id="KW-1185">Reference proteome</keyword>
<evidence type="ECO:0000313" key="2">
    <source>
        <dbReference type="Proteomes" id="UP000828390"/>
    </source>
</evidence>
<protein>
    <submittedName>
        <fullName evidence="1">Uncharacterized protein</fullName>
    </submittedName>
</protein>
<gene>
    <name evidence="1" type="ORF">DPMN_095796</name>
</gene>
<reference evidence="1" key="1">
    <citation type="journal article" date="2019" name="bioRxiv">
        <title>The Genome of the Zebra Mussel, Dreissena polymorpha: A Resource for Invasive Species Research.</title>
        <authorList>
            <person name="McCartney M.A."/>
            <person name="Auch B."/>
            <person name="Kono T."/>
            <person name="Mallez S."/>
            <person name="Zhang Y."/>
            <person name="Obille A."/>
            <person name="Becker A."/>
            <person name="Abrahante J.E."/>
            <person name="Garbe J."/>
            <person name="Badalamenti J.P."/>
            <person name="Herman A."/>
            <person name="Mangelson H."/>
            <person name="Liachko I."/>
            <person name="Sullivan S."/>
            <person name="Sone E.D."/>
            <person name="Koren S."/>
            <person name="Silverstein K.A.T."/>
            <person name="Beckman K.B."/>
            <person name="Gohl D.M."/>
        </authorList>
    </citation>
    <scope>NUCLEOTIDE SEQUENCE</scope>
    <source>
        <strain evidence="1">Duluth1</strain>
        <tissue evidence="1">Whole animal</tissue>
    </source>
</reference>
<dbReference type="EMBL" id="JAIWYP010000003">
    <property type="protein sequence ID" value="KAH3853274.1"/>
    <property type="molecule type" value="Genomic_DNA"/>
</dbReference>
<evidence type="ECO:0000313" key="1">
    <source>
        <dbReference type="EMBL" id="KAH3853274.1"/>
    </source>
</evidence>
<reference evidence="1" key="2">
    <citation type="submission" date="2020-11" db="EMBL/GenBank/DDBJ databases">
        <authorList>
            <person name="McCartney M.A."/>
            <person name="Auch B."/>
            <person name="Kono T."/>
            <person name="Mallez S."/>
            <person name="Becker A."/>
            <person name="Gohl D.M."/>
            <person name="Silverstein K.A.T."/>
            <person name="Koren S."/>
            <person name="Bechman K.B."/>
            <person name="Herman A."/>
            <person name="Abrahante J.E."/>
            <person name="Garbe J."/>
        </authorList>
    </citation>
    <scope>NUCLEOTIDE SEQUENCE</scope>
    <source>
        <strain evidence="1">Duluth1</strain>
        <tissue evidence="1">Whole animal</tissue>
    </source>
</reference>